<dbReference type="RefSeq" id="WP_117361556.1">
    <property type="nucleotide sequence ID" value="NZ_QURH01001033.1"/>
</dbReference>
<dbReference type="GO" id="GO:0016646">
    <property type="term" value="F:oxidoreductase activity, acting on the CH-NH group of donors, NAD or NADP as acceptor"/>
    <property type="evidence" value="ECO:0007669"/>
    <property type="project" value="TreeGrafter"/>
</dbReference>
<evidence type="ECO:0000313" key="2">
    <source>
        <dbReference type="EMBL" id="RFU36792.1"/>
    </source>
</evidence>
<dbReference type="EMBL" id="QURH01001033">
    <property type="protein sequence ID" value="RFU36792.1"/>
    <property type="molecule type" value="Genomic_DNA"/>
</dbReference>
<evidence type="ECO:0000313" key="3">
    <source>
        <dbReference type="Proteomes" id="UP000261811"/>
    </source>
</evidence>
<keyword evidence="3" id="KW-1185">Reference proteome</keyword>
<evidence type="ECO:0000259" key="1">
    <source>
        <dbReference type="Pfam" id="PF13460"/>
    </source>
</evidence>
<proteinExistence type="predicted"/>
<dbReference type="PANTHER" id="PTHR43355">
    <property type="entry name" value="FLAVIN REDUCTASE (NADPH)"/>
    <property type="match status" value="1"/>
</dbReference>
<dbReference type="InterPro" id="IPR036291">
    <property type="entry name" value="NAD(P)-bd_dom_sf"/>
</dbReference>
<gene>
    <name evidence="2" type="ORF">DZF91_36330</name>
</gene>
<comment type="caution">
    <text evidence="2">The sequence shown here is derived from an EMBL/GenBank/DDBJ whole genome shotgun (WGS) entry which is preliminary data.</text>
</comment>
<name>A0A372J9X6_9ACTN</name>
<accession>A0A372J9X6</accession>
<dbReference type="Gene3D" id="3.40.50.720">
    <property type="entry name" value="NAD(P)-binding Rossmann-like Domain"/>
    <property type="match status" value="1"/>
</dbReference>
<dbReference type="Pfam" id="PF13460">
    <property type="entry name" value="NAD_binding_10"/>
    <property type="match status" value="1"/>
</dbReference>
<dbReference type="AlphaFoldDB" id="A0A372J9X6"/>
<reference evidence="2 3" key="1">
    <citation type="submission" date="2018-08" db="EMBL/GenBank/DDBJ databases">
        <title>Actinomadura jelena sp. nov., a novel Actinomycete isolated from soil in Chad.</title>
        <authorList>
            <person name="Shi L."/>
        </authorList>
    </citation>
    <scope>NUCLEOTIDE SEQUENCE [LARGE SCALE GENOMIC DNA]</scope>
    <source>
        <strain evidence="2 3">NEAU-G17</strain>
    </source>
</reference>
<protein>
    <submittedName>
        <fullName evidence="2">NAD-dependent epimerase/dehydratase family protein</fullName>
    </submittedName>
</protein>
<dbReference type="SUPFAM" id="SSF51735">
    <property type="entry name" value="NAD(P)-binding Rossmann-fold domains"/>
    <property type="match status" value="1"/>
</dbReference>
<dbReference type="Proteomes" id="UP000261811">
    <property type="component" value="Unassembled WGS sequence"/>
</dbReference>
<sequence length="207" mass="21389">MKILLIGATGMIGSRVAAEARARGHEVTGVTRSGRDGTARAEARDADAVAKLAGGHDAVVLAVAPPRDGSETVEPLLADGRGVLAGARRAGVRRVVIVGGAGSLEVAPGTRLVDTPDFPDLYRNEALAQGALLDAVRAEAGDLDWTYISPAAEIGPGERTGEFRLGGDRLLADAEGNSRISAEDYAVALVDELENPQAVGRRITVAY</sequence>
<organism evidence="2 3">
    <name type="scientific">Actinomadura logoneensis</name>
    <dbReference type="NCBI Taxonomy" id="2293572"/>
    <lineage>
        <taxon>Bacteria</taxon>
        <taxon>Bacillati</taxon>
        <taxon>Actinomycetota</taxon>
        <taxon>Actinomycetes</taxon>
        <taxon>Streptosporangiales</taxon>
        <taxon>Thermomonosporaceae</taxon>
        <taxon>Actinomadura</taxon>
    </lineage>
</organism>
<dbReference type="PANTHER" id="PTHR43355:SF2">
    <property type="entry name" value="FLAVIN REDUCTASE (NADPH)"/>
    <property type="match status" value="1"/>
</dbReference>
<dbReference type="InterPro" id="IPR051606">
    <property type="entry name" value="Polyketide_Oxido-like"/>
</dbReference>
<dbReference type="OrthoDB" id="3191258at2"/>
<dbReference type="InterPro" id="IPR016040">
    <property type="entry name" value="NAD(P)-bd_dom"/>
</dbReference>
<feature type="domain" description="NAD(P)-binding" evidence="1">
    <location>
        <begin position="7"/>
        <end position="196"/>
    </location>
</feature>